<keyword evidence="4" id="KW-0067">ATP-binding</keyword>
<evidence type="ECO:0000259" key="7">
    <source>
        <dbReference type="Pfam" id="PF18052"/>
    </source>
</evidence>
<keyword evidence="3" id="KW-0611">Plant defense</keyword>
<dbReference type="PRINTS" id="PR00364">
    <property type="entry name" value="DISEASERSIST"/>
</dbReference>
<dbReference type="GO" id="GO:0006952">
    <property type="term" value="P:defense response"/>
    <property type="evidence" value="ECO:0007669"/>
    <property type="project" value="UniProtKB-KW"/>
</dbReference>
<organism evidence="10">
    <name type="scientific">Prunus dulcis</name>
    <name type="common">Almond</name>
    <name type="synonym">Amygdalus dulcis</name>
    <dbReference type="NCBI Taxonomy" id="3755"/>
    <lineage>
        <taxon>Eukaryota</taxon>
        <taxon>Viridiplantae</taxon>
        <taxon>Streptophyta</taxon>
        <taxon>Embryophyta</taxon>
        <taxon>Tracheophyta</taxon>
        <taxon>Spermatophyta</taxon>
        <taxon>Magnoliopsida</taxon>
        <taxon>eudicotyledons</taxon>
        <taxon>Gunneridae</taxon>
        <taxon>Pentapetalae</taxon>
        <taxon>rosids</taxon>
        <taxon>fabids</taxon>
        <taxon>Rosales</taxon>
        <taxon>Rosaceae</taxon>
        <taxon>Amygdaloideae</taxon>
        <taxon>Amygdaleae</taxon>
        <taxon>Prunus</taxon>
    </lineage>
</organism>
<reference evidence="10" key="1">
    <citation type="journal article" date="2019" name="Science">
        <title>Mutation of a bHLH transcription factor allowed almond domestication.</title>
        <authorList>
            <person name="Sanchez-Perez R."/>
            <person name="Pavan S."/>
            <person name="Mazzeo R."/>
            <person name="Moldovan C."/>
            <person name="Aiese Cigliano R."/>
            <person name="Del Cueto J."/>
            <person name="Ricciardi F."/>
            <person name="Lotti C."/>
            <person name="Ricciardi L."/>
            <person name="Dicenta F."/>
            <person name="Lopez-Marques R.L."/>
            <person name="Lindberg Moller B."/>
        </authorList>
    </citation>
    <scope>NUCLEOTIDE SEQUENCE</scope>
</reference>
<dbReference type="SUPFAM" id="SSF52058">
    <property type="entry name" value="L domain-like"/>
    <property type="match status" value="1"/>
</dbReference>
<dbReference type="PANTHER" id="PTHR36766">
    <property type="entry name" value="PLANT BROAD-SPECTRUM MILDEW RESISTANCE PROTEIN RPW8"/>
    <property type="match status" value="1"/>
</dbReference>
<dbReference type="Gene3D" id="1.20.5.4130">
    <property type="match status" value="1"/>
</dbReference>
<dbReference type="Pfam" id="PF23598">
    <property type="entry name" value="LRR_14"/>
    <property type="match status" value="1"/>
</dbReference>
<protein>
    <submittedName>
        <fullName evidence="10">NB-ARC domain-containing disease resistance protein</fullName>
    </submittedName>
</protein>
<dbReference type="Pfam" id="PF00931">
    <property type="entry name" value="NB-ARC"/>
    <property type="match status" value="1"/>
</dbReference>
<feature type="region of interest" description="Disordered" evidence="5">
    <location>
        <begin position="1"/>
        <end position="26"/>
    </location>
</feature>
<dbReference type="Gene3D" id="1.10.8.430">
    <property type="entry name" value="Helical domain of apoptotic protease-activating factors"/>
    <property type="match status" value="1"/>
</dbReference>
<dbReference type="CDD" id="cd14798">
    <property type="entry name" value="RX-CC_like"/>
    <property type="match status" value="1"/>
</dbReference>
<dbReference type="InterPro" id="IPR042197">
    <property type="entry name" value="Apaf_helical"/>
</dbReference>
<dbReference type="Pfam" id="PF23559">
    <property type="entry name" value="WHD_DRP"/>
    <property type="match status" value="1"/>
</dbReference>
<keyword evidence="2" id="KW-0547">Nucleotide-binding</keyword>
<evidence type="ECO:0000256" key="1">
    <source>
        <dbReference type="ARBA" id="ARBA00022737"/>
    </source>
</evidence>
<name>A0A4Y1RHQ2_PRUDU</name>
<dbReference type="GO" id="GO:0005524">
    <property type="term" value="F:ATP binding"/>
    <property type="evidence" value="ECO:0007669"/>
    <property type="project" value="UniProtKB-KW"/>
</dbReference>
<feature type="domain" description="Disease resistance N-terminal" evidence="7">
    <location>
        <begin position="33"/>
        <end position="120"/>
    </location>
</feature>
<accession>A0A4Y1RHQ2</accession>
<feature type="domain" description="Disease resistance protein winged helix" evidence="8">
    <location>
        <begin position="445"/>
        <end position="492"/>
    </location>
</feature>
<feature type="domain" description="NB-ARC" evidence="6">
    <location>
        <begin position="211"/>
        <end position="361"/>
    </location>
</feature>
<keyword evidence="1" id="KW-0677">Repeat</keyword>
<evidence type="ECO:0000256" key="5">
    <source>
        <dbReference type="SAM" id="MobiDB-lite"/>
    </source>
</evidence>
<evidence type="ECO:0000313" key="10">
    <source>
        <dbReference type="EMBL" id="BBH03418.1"/>
    </source>
</evidence>
<feature type="domain" description="Disease resistance R13L4/SHOC-2-like LRR" evidence="9">
    <location>
        <begin position="579"/>
        <end position="776"/>
    </location>
</feature>
<dbReference type="InterPro" id="IPR038005">
    <property type="entry name" value="RX-like_CC"/>
</dbReference>
<sequence length="879" mass="100775">MNSRSNKELNQRRRPAKDPHNHTPTMESFSFNVVEKVLERLASHAHHEIRLALDVKDDLIKLKETLSTIAKVVLDAEEKQRKNPLLADWLGKLKDVCYDMDDVLDKFEFRKLRMQVLNSRSNVKGKVRNFFSRPNYFMLSYKIGQRIKDIRERLGEIAAAKAQFNLYERAADWQGMHIERETHSFVHAPDVIGRDKDKEEMIMHLLNDNRTGGLGKTTLAKLVYNDNRVVGNFELRIWVCVSDDFDNKRLLREIVTAATSQKCVDESIEQMQIKLRHALTCKKLLLVLDDVWDKGPMGITMKKWIDLKSLLNVVANGSKIIVTTRNESVALLMGHAHMHLLKGLPHSDCMTIFIKVAFTKREQGDYPKLIKIGEDIVRKCGGVPLALYTLGGLLYSNKDERYWSHVRDSDIWKLEQGSDDILPALKLSYDALPIYLKPCFAFCSLYPKDYVFRSAELIPLLMAEGFIQSSKGNGNQELEDIGLDYIRQLCSRMHDLVHDLAISMARVEYSSLNFRPSDSSKMVRHVSISQKDLSKENEENPKFLLRLEKLRTILIPDLDSEYVPIKVGINSQSFLKKCISRINYLRVLDLSNLTLKVLPCSIGNLSHLRYLDVSYNQHINKLPDSICKLHHLQSLLLINCGKLKELPKDMGNLISLRYLALTIKKTHLPEASGRLTSLRTLCVSACKNLKSLGKEMRSLTNLRMLVIVSCQNLESFSSCNMTTLETLVIYSCPKLNLMGSEEGIRGLQSFWIVGSNLTALPHWLQESANTLKTLKLGFCTYLQSLPEWFQNFTSLQKLKITYCSHLFALPEGMDRLTALRELEISNCPLVRRCGYEGEDWSKIAHVPKIILNGHRRLIRLKIKQGHEEEEKPRHMLFGS</sequence>
<evidence type="ECO:0000259" key="6">
    <source>
        <dbReference type="Pfam" id="PF00931"/>
    </source>
</evidence>
<dbReference type="InterPro" id="IPR027417">
    <property type="entry name" value="P-loop_NTPase"/>
</dbReference>
<dbReference type="Gene3D" id="3.40.50.300">
    <property type="entry name" value="P-loop containing nucleotide triphosphate hydrolases"/>
    <property type="match status" value="1"/>
</dbReference>
<dbReference type="Pfam" id="PF18052">
    <property type="entry name" value="Rx_N"/>
    <property type="match status" value="1"/>
</dbReference>
<evidence type="ECO:0000259" key="9">
    <source>
        <dbReference type="Pfam" id="PF23598"/>
    </source>
</evidence>
<evidence type="ECO:0000256" key="4">
    <source>
        <dbReference type="ARBA" id="ARBA00022840"/>
    </source>
</evidence>
<evidence type="ECO:0000256" key="2">
    <source>
        <dbReference type="ARBA" id="ARBA00022741"/>
    </source>
</evidence>
<dbReference type="Gene3D" id="3.80.10.10">
    <property type="entry name" value="Ribonuclease Inhibitor"/>
    <property type="match status" value="2"/>
</dbReference>
<dbReference type="GO" id="GO:0051707">
    <property type="term" value="P:response to other organism"/>
    <property type="evidence" value="ECO:0007669"/>
    <property type="project" value="UniProtKB-ARBA"/>
</dbReference>
<dbReference type="InterPro" id="IPR055414">
    <property type="entry name" value="LRR_R13L4/SHOC2-like"/>
</dbReference>
<dbReference type="InterPro" id="IPR041118">
    <property type="entry name" value="Rx_N"/>
</dbReference>
<dbReference type="AlphaFoldDB" id="A0A4Y1RHQ2"/>
<dbReference type="InterPro" id="IPR002182">
    <property type="entry name" value="NB-ARC"/>
</dbReference>
<evidence type="ECO:0000256" key="3">
    <source>
        <dbReference type="ARBA" id="ARBA00022821"/>
    </source>
</evidence>
<proteinExistence type="predicted"/>
<dbReference type="InterPro" id="IPR032675">
    <property type="entry name" value="LRR_dom_sf"/>
</dbReference>
<dbReference type="EMBL" id="AP019301">
    <property type="protein sequence ID" value="BBH03418.1"/>
    <property type="molecule type" value="Genomic_DNA"/>
</dbReference>
<gene>
    <name evidence="10" type="ORF">Prudu_014288</name>
</gene>
<dbReference type="InterPro" id="IPR058922">
    <property type="entry name" value="WHD_DRP"/>
</dbReference>
<dbReference type="SUPFAM" id="SSF52540">
    <property type="entry name" value="P-loop containing nucleoside triphosphate hydrolases"/>
    <property type="match status" value="1"/>
</dbReference>
<evidence type="ECO:0000259" key="8">
    <source>
        <dbReference type="Pfam" id="PF23559"/>
    </source>
</evidence>
<feature type="compositionally biased region" description="Basic and acidic residues" evidence="5">
    <location>
        <begin position="1"/>
        <end position="21"/>
    </location>
</feature>
<dbReference type="GO" id="GO:0043531">
    <property type="term" value="F:ADP binding"/>
    <property type="evidence" value="ECO:0007669"/>
    <property type="project" value="InterPro"/>
</dbReference>
<dbReference type="PANTHER" id="PTHR36766:SF61">
    <property type="entry name" value="NB-ARC DOMAIN DISEASE RESISTANCE PROTEIN"/>
    <property type="match status" value="1"/>
</dbReference>